<reference evidence="5 6" key="1">
    <citation type="submission" date="2016-12" db="EMBL/GenBank/DDBJ databases">
        <title>Study of bacterial adaptation to deep sea.</title>
        <authorList>
            <person name="Song J."/>
            <person name="Yoshizawa S."/>
            <person name="Kogure K."/>
        </authorList>
    </citation>
    <scope>NUCLEOTIDE SEQUENCE [LARGE SCALE GENOMIC DNA]</scope>
    <source>
        <strain evidence="5 6">SAORIC-165</strain>
    </source>
</reference>
<dbReference type="Gene3D" id="3.40.50.2300">
    <property type="match status" value="1"/>
</dbReference>
<dbReference type="InterPro" id="IPR028082">
    <property type="entry name" value="Peripla_BP_I"/>
</dbReference>
<dbReference type="InterPro" id="IPR046335">
    <property type="entry name" value="LacI/GalR-like_sensor"/>
</dbReference>
<dbReference type="SUPFAM" id="SSF53822">
    <property type="entry name" value="Periplasmic binding protein-like I"/>
    <property type="match status" value="1"/>
</dbReference>
<keyword evidence="2" id="KW-0238">DNA-binding</keyword>
<sequence>MRGWEGGLEGLYAHLDSSFQISPPTALIASSCPNYFATQSFLLNRGIRVPQDLSLICVDDEPHFSQCRPSVSHIRWSSRSVANRIVRWVRNIREGKKDTRQTMIKAEFVEGGTMGPAPEE</sequence>
<dbReference type="RefSeq" id="WP_105043218.1">
    <property type="nucleotide sequence ID" value="NZ_MQWA01000001.1"/>
</dbReference>
<dbReference type="Pfam" id="PF13377">
    <property type="entry name" value="Peripla_BP_3"/>
    <property type="match status" value="1"/>
</dbReference>
<comment type="caution">
    <text evidence="5">The sequence shown here is derived from an EMBL/GenBank/DDBJ whole genome shotgun (WGS) entry which is preliminary data.</text>
</comment>
<dbReference type="PROSITE" id="PS51257">
    <property type="entry name" value="PROKAR_LIPOPROTEIN"/>
    <property type="match status" value="1"/>
</dbReference>
<evidence type="ECO:0000313" key="5">
    <source>
        <dbReference type="EMBL" id="PQJ28724.1"/>
    </source>
</evidence>
<evidence type="ECO:0000256" key="3">
    <source>
        <dbReference type="ARBA" id="ARBA00023163"/>
    </source>
</evidence>
<keyword evidence="6" id="KW-1185">Reference proteome</keyword>
<accession>A0A2S7U2V2</accession>
<evidence type="ECO:0000256" key="2">
    <source>
        <dbReference type="ARBA" id="ARBA00023125"/>
    </source>
</evidence>
<protein>
    <recommendedName>
        <fullName evidence="4">Transcriptional regulator LacI/GalR-like sensor domain-containing protein</fullName>
    </recommendedName>
</protein>
<dbReference type="GO" id="GO:0003677">
    <property type="term" value="F:DNA binding"/>
    <property type="evidence" value="ECO:0007669"/>
    <property type="project" value="UniProtKB-KW"/>
</dbReference>
<evidence type="ECO:0000313" key="6">
    <source>
        <dbReference type="Proteomes" id="UP000239907"/>
    </source>
</evidence>
<dbReference type="Proteomes" id="UP000239907">
    <property type="component" value="Unassembled WGS sequence"/>
</dbReference>
<evidence type="ECO:0000259" key="4">
    <source>
        <dbReference type="Pfam" id="PF13377"/>
    </source>
</evidence>
<dbReference type="EMBL" id="MQWA01000001">
    <property type="protein sequence ID" value="PQJ28724.1"/>
    <property type="molecule type" value="Genomic_DNA"/>
</dbReference>
<dbReference type="AlphaFoldDB" id="A0A2S7U2V2"/>
<name>A0A2S7U2V2_9BACT</name>
<organism evidence="5 6">
    <name type="scientific">Rubritalea profundi</name>
    <dbReference type="NCBI Taxonomy" id="1658618"/>
    <lineage>
        <taxon>Bacteria</taxon>
        <taxon>Pseudomonadati</taxon>
        <taxon>Verrucomicrobiota</taxon>
        <taxon>Verrucomicrobiia</taxon>
        <taxon>Verrucomicrobiales</taxon>
        <taxon>Rubritaleaceae</taxon>
        <taxon>Rubritalea</taxon>
    </lineage>
</organism>
<evidence type="ECO:0000256" key="1">
    <source>
        <dbReference type="ARBA" id="ARBA00023015"/>
    </source>
</evidence>
<keyword evidence="3" id="KW-0804">Transcription</keyword>
<proteinExistence type="predicted"/>
<keyword evidence="1" id="KW-0805">Transcription regulation</keyword>
<dbReference type="OrthoDB" id="191052at2"/>
<gene>
    <name evidence="5" type="ORF">BSZ32_09570</name>
</gene>
<feature type="domain" description="Transcriptional regulator LacI/GalR-like sensor" evidence="4">
    <location>
        <begin position="17"/>
        <end position="113"/>
    </location>
</feature>